<protein>
    <submittedName>
        <fullName evidence="1">Uncharacterized protein</fullName>
    </submittedName>
</protein>
<dbReference type="EMBL" id="LXQA010202972">
    <property type="protein sequence ID" value="MCI33263.1"/>
    <property type="molecule type" value="Genomic_DNA"/>
</dbReference>
<reference evidence="1 2" key="1">
    <citation type="journal article" date="2018" name="Front. Plant Sci.">
        <title>Red Clover (Trifolium pratense) and Zigzag Clover (T. medium) - A Picture of Genomic Similarities and Differences.</title>
        <authorList>
            <person name="Dluhosova J."/>
            <person name="Istvanek J."/>
            <person name="Nedelnik J."/>
            <person name="Repkova J."/>
        </authorList>
    </citation>
    <scope>NUCLEOTIDE SEQUENCE [LARGE SCALE GENOMIC DNA]</scope>
    <source>
        <strain evidence="2">cv. 10/8</strain>
        <tissue evidence="1">Leaf</tissue>
    </source>
</reference>
<proteinExistence type="predicted"/>
<evidence type="ECO:0000313" key="2">
    <source>
        <dbReference type="Proteomes" id="UP000265520"/>
    </source>
</evidence>
<comment type="caution">
    <text evidence="1">The sequence shown here is derived from an EMBL/GenBank/DDBJ whole genome shotgun (WGS) entry which is preliminary data.</text>
</comment>
<dbReference type="Proteomes" id="UP000265520">
    <property type="component" value="Unassembled WGS sequence"/>
</dbReference>
<name>A0A392R9H9_9FABA</name>
<evidence type="ECO:0000313" key="1">
    <source>
        <dbReference type="EMBL" id="MCI33263.1"/>
    </source>
</evidence>
<keyword evidence="2" id="KW-1185">Reference proteome</keyword>
<dbReference type="AlphaFoldDB" id="A0A392R9H9"/>
<organism evidence="1 2">
    <name type="scientific">Trifolium medium</name>
    <dbReference type="NCBI Taxonomy" id="97028"/>
    <lineage>
        <taxon>Eukaryota</taxon>
        <taxon>Viridiplantae</taxon>
        <taxon>Streptophyta</taxon>
        <taxon>Embryophyta</taxon>
        <taxon>Tracheophyta</taxon>
        <taxon>Spermatophyta</taxon>
        <taxon>Magnoliopsida</taxon>
        <taxon>eudicotyledons</taxon>
        <taxon>Gunneridae</taxon>
        <taxon>Pentapetalae</taxon>
        <taxon>rosids</taxon>
        <taxon>fabids</taxon>
        <taxon>Fabales</taxon>
        <taxon>Fabaceae</taxon>
        <taxon>Papilionoideae</taxon>
        <taxon>50 kb inversion clade</taxon>
        <taxon>NPAAA clade</taxon>
        <taxon>Hologalegina</taxon>
        <taxon>IRL clade</taxon>
        <taxon>Trifolieae</taxon>
        <taxon>Trifolium</taxon>
    </lineage>
</organism>
<feature type="non-terminal residue" evidence="1">
    <location>
        <position position="41"/>
    </location>
</feature>
<accession>A0A392R9H9</accession>
<sequence length="41" mass="4607">MISGSKYFIHDGNGEDVLNSIVMRFMVLNMLGSHPQKLAQK</sequence>